<comment type="caution">
    <text evidence="1">The sequence shown here is derived from an EMBL/GenBank/DDBJ whole genome shotgun (WGS) entry which is preliminary data.</text>
</comment>
<name>A0ABN9YAH3_9DINO</name>
<keyword evidence="2" id="KW-1185">Reference proteome</keyword>
<reference evidence="1" key="1">
    <citation type="submission" date="2023-10" db="EMBL/GenBank/DDBJ databases">
        <authorList>
            <person name="Chen Y."/>
            <person name="Shah S."/>
            <person name="Dougan E. K."/>
            <person name="Thang M."/>
            <person name="Chan C."/>
        </authorList>
    </citation>
    <scope>NUCLEOTIDE SEQUENCE [LARGE SCALE GENOMIC DNA]</scope>
</reference>
<sequence>PLAPGRLHAMLWEDLAREHRLERRRGGGWTAPARPDGRLYGPPPQRLLESAPFAELRAGLGRTLDALFGAGAWRLDRQITTFADCPDLEGRGPPREAVGLGQGHGRGAGGEGQHIYTTMLLRGSGLRAQRLAGAVAKGRQTLKLALAAESAWLAELFGAHRLGRSCRDTSREASSAVLDQLDPDHASRARRLLGGGVVSRGVCLRVEELTGERGDTRVSCGTRACCTARAGT</sequence>
<feature type="non-terminal residue" evidence="1">
    <location>
        <position position="1"/>
    </location>
</feature>
<evidence type="ECO:0000313" key="2">
    <source>
        <dbReference type="Proteomes" id="UP001189429"/>
    </source>
</evidence>
<dbReference type="Proteomes" id="UP001189429">
    <property type="component" value="Unassembled WGS sequence"/>
</dbReference>
<evidence type="ECO:0008006" key="3">
    <source>
        <dbReference type="Google" id="ProtNLM"/>
    </source>
</evidence>
<dbReference type="EMBL" id="CAUYUJ010022042">
    <property type="protein sequence ID" value="CAK0908586.1"/>
    <property type="molecule type" value="Genomic_DNA"/>
</dbReference>
<proteinExistence type="predicted"/>
<protein>
    <recommendedName>
        <fullName evidence="3">DNA-directed DNA polymerase</fullName>
    </recommendedName>
</protein>
<accession>A0ABN9YAH3</accession>
<gene>
    <name evidence="1" type="ORF">PCOR1329_LOCUS83219</name>
</gene>
<evidence type="ECO:0000313" key="1">
    <source>
        <dbReference type="EMBL" id="CAK0908586.1"/>
    </source>
</evidence>
<organism evidence="1 2">
    <name type="scientific">Prorocentrum cordatum</name>
    <dbReference type="NCBI Taxonomy" id="2364126"/>
    <lineage>
        <taxon>Eukaryota</taxon>
        <taxon>Sar</taxon>
        <taxon>Alveolata</taxon>
        <taxon>Dinophyceae</taxon>
        <taxon>Prorocentrales</taxon>
        <taxon>Prorocentraceae</taxon>
        <taxon>Prorocentrum</taxon>
    </lineage>
</organism>